<evidence type="ECO:0000256" key="7">
    <source>
        <dbReference type="SAM" id="MobiDB-lite"/>
    </source>
</evidence>
<dbReference type="PRINTS" id="PR00452">
    <property type="entry name" value="SH3DOMAIN"/>
</dbReference>
<evidence type="ECO:0000259" key="10">
    <source>
        <dbReference type="PROSITE" id="PS51021"/>
    </source>
</evidence>
<feature type="compositionally biased region" description="Low complexity" evidence="7">
    <location>
        <begin position="407"/>
        <end position="419"/>
    </location>
</feature>
<dbReference type="Pfam" id="PF00018">
    <property type="entry name" value="SH3_1"/>
    <property type="match status" value="1"/>
</dbReference>
<dbReference type="Proteomes" id="UP000092993">
    <property type="component" value="Unassembled WGS sequence"/>
</dbReference>
<keyword evidence="4" id="KW-0472">Membrane</keyword>
<dbReference type="Gene3D" id="1.20.1270.60">
    <property type="entry name" value="Arfaptin homology (AH) domain/BAR domain"/>
    <property type="match status" value="1"/>
</dbReference>
<dbReference type="SUPFAM" id="SSF50044">
    <property type="entry name" value="SH3-domain"/>
    <property type="match status" value="1"/>
</dbReference>
<dbReference type="FunFam" id="2.30.30.40:FF:000072">
    <property type="entry name" value="Unconventional Myosin IB"/>
    <property type="match status" value="1"/>
</dbReference>
<dbReference type="Gene3D" id="2.30.30.40">
    <property type="entry name" value="SH3 Domains"/>
    <property type="match status" value="1"/>
</dbReference>
<keyword evidence="2 5" id="KW-0728">SH3 domain</keyword>
<feature type="compositionally biased region" description="Basic and acidic residues" evidence="7">
    <location>
        <begin position="317"/>
        <end position="332"/>
    </location>
</feature>
<dbReference type="InterPro" id="IPR027267">
    <property type="entry name" value="AH/BAR_dom_sf"/>
</dbReference>
<dbReference type="STRING" id="5627.A0A1C7MD82"/>
<protein>
    <recommendedName>
        <fullName evidence="13">BAR-domain-containing protein</fullName>
    </recommendedName>
</protein>
<feature type="domain" description="BTB" evidence="9">
    <location>
        <begin position="738"/>
        <end position="802"/>
    </location>
</feature>
<comment type="subcellular location">
    <subcellularLocation>
        <location evidence="1">Membrane</location>
        <topology evidence="1">Peripheral membrane protein</topology>
    </subcellularLocation>
</comment>
<dbReference type="CDD" id="cd00174">
    <property type="entry name" value="SH3"/>
    <property type="match status" value="1"/>
</dbReference>
<dbReference type="PROSITE" id="PS51021">
    <property type="entry name" value="BAR"/>
    <property type="match status" value="1"/>
</dbReference>
<evidence type="ECO:0000256" key="3">
    <source>
        <dbReference type="ARBA" id="ARBA00023054"/>
    </source>
</evidence>
<feature type="region of interest" description="Disordered" evidence="7">
    <location>
        <begin position="249"/>
        <end position="419"/>
    </location>
</feature>
<proteinExistence type="predicted"/>
<evidence type="ECO:0000256" key="5">
    <source>
        <dbReference type="PROSITE-ProRule" id="PRU00192"/>
    </source>
</evidence>
<gene>
    <name evidence="11" type="ORF">A0H81_05169</name>
</gene>
<evidence type="ECO:0000256" key="4">
    <source>
        <dbReference type="ARBA" id="ARBA00023136"/>
    </source>
</evidence>
<dbReference type="SMART" id="SM00326">
    <property type="entry name" value="SH3"/>
    <property type="match status" value="1"/>
</dbReference>
<organism evidence="11 12">
    <name type="scientific">Grifola frondosa</name>
    <name type="common">Maitake</name>
    <name type="synonym">Polyporus frondosus</name>
    <dbReference type="NCBI Taxonomy" id="5627"/>
    <lineage>
        <taxon>Eukaryota</taxon>
        <taxon>Fungi</taxon>
        <taxon>Dikarya</taxon>
        <taxon>Basidiomycota</taxon>
        <taxon>Agaricomycotina</taxon>
        <taxon>Agaricomycetes</taxon>
        <taxon>Polyporales</taxon>
        <taxon>Grifolaceae</taxon>
        <taxon>Grifola</taxon>
    </lineage>
</organism>
<feature type="compositionally biased region" description="Polar residues" evidence="7">
    <location>
        <begin position="574"/>
        <end position="583"/>
    </location>
</feature>
<dbReference type="PROSITE" id="PS50097">
    <property type="entry name" value="BTB"/>
    <property type="match status" value="1"/>
</dbReference>
<evidence type="ECO:0000313" key="12">
    <source>
        <dbReference type="Proteomes" id="UP000092993"/>
    </source>
</evidence>
<dbReference type="OrthoDB" id="10263741at2759"/>
<sequence>MTSKQLGKLRQWAGEVISSRDKTVVTDEFRELEHDVELRRQGLWRLHVASEDYQHYLCKKKESEVLGEAEKVLLADALGTVMIKHGEDFGEDSAYGVCLVNLGRAHCKIATLQESFAMALGDTYVASLRQGEDEIKEYHAQRKKLESRRLSYDAAFSKLERSKANKKEKEKDRKEAEEECLKAKSRYDETAEDVRARMYAIQENEVQQLRDLTAFLDLEISYVQEYMEVLLGVKAGWVDESVVKRMELSRTQGPTHSFARQGSVRSNKSSSKRSTHESSDEESADDESISRTKSRRKSDSKPPSRPPSRPQSRASRKRSDSAVSEKDKAEKVSKRKSMAGWASSAVSSVTGRGKKDRDKFAALHDDASDGDKEAEEFGETKRPSSALSSSHLSKQHKTRGSISAPGSSSNLSSRILKSSEPQKRVVALHDFAAASSDELSFKAGDQIVVVSEVLNGWWMGELAGKRGLFPTTYTEVISSSASLSVKPPLPKRPPASFTRGLDLNSTSSSSLEDASSRNALGGSDTSHSGTRDPDDEHPFGDHYVAGGSSALDGRFYPDSSSADEDNDEEHLMPAQQTPASESDGQWFGHVTCEESSTTTPPRRSTLTATPTNLMRLPALHSSKSSQSSSASFATLATTTITTGREADELTYSPFDSPKDESIPMDCHNFKQHPFKATGMCNAQDFTRVEPPFSLKLHTNLTHSLDMSDGPSRKRPRVDDSVVNNGEVNRDEVIWFDDGNIILIAGDTSFRVYKGLLAQRSEIFSDLFTVPQPLDAEEIDGCPVVRLSDSPQDLKYFLQIIFNHSTFFQLGKRIDFAAVSAIIRLGHKYSTSAKSPLAYQRM</sequence>
<evidence type="ECO:0000259" key="8">
    <source>
        <dbReference type="PROSITE" id="PS50002"/>
    </source>
</evidence>
<feature type="domain" description="BAR" evidence="10">
    <location>
        <begin position="14"/>
        <end position="255"/>
    </location>
</feature>
<evidence type="ECO:0000313" key="11">
    <source>
        <dbReference type="EMBL" id="OBZ74901.1"/>
    </source>
</evidence>
<dbReference type="InterPro" id="IPR001452">
    <property type="entry name" value="SH3_domain"/>
</dbReference>
<dbReference type="EMBL" id="LUGG01000005">
    <property type="protein sequence ID" value="OBZ74901.1"/>
    <property type="molecule type" value="Genomic_DNA"/>
</dbReference>
<keyword evidence="12" id="KW-1185">Reference proteome</keyword>
<dbReference type="SUPFAM" id="SSF103657">
    <property type="entry name" value="BAR/IMD domain-like"/>
    <property type="match status" value="1"/>
</dbReference>
<evidence type="ECO:0000256" key="2">
    <source>
        <dbReference type="ARBA" id="ARBA00022443"/>
    </source>
</evidence>
<dbReference type="AlphaFoldDB" id="A0A1C7MD82"/>
<dbReference type="OMA" id="CANCTHA"/>
<dbReference type="PANTHER" id="PTHR14167:SF81">
    <property type="entry name" value="ENDOPHILIN-A"/>
    <property type="match status" value="1"/>
</dbReference>
<feature type="compositionally biased region" description="Basic and acidic residues" evidence="7">
    <location>
        <begin position="353"/>
        <end position="371"/>
    </location>
</feature>
<accession>A0A1C7MD82</accession>
<feature type="coiled-coil region" evidence="6">
    <location>
        <begin position="128"/>
        <end position="193"/>
    </location>
</feature>
<evidence type="ECO:0000256" key="6">
    <source>
        <dbReference type="SAM" id="Coils"/>
    </source>
</evidence>
<name>A0A1C7MD82_GRIFR</name>
<keyword evidence="3 6" id="KW-0175">Coiled coil</keyword>
<evidence type="ECO:0000259" key="9">
    <source>
        <dbReference type="PROSITE" id="PS50097"/>
    </source>
</evidence>
<dbReference type="SMART" id="SM00721">
    <property type="entry name" value="BAR"/>
    <property type="match status" value="1"/>
</dbReference>
<feature type="compositionally biased region" description="Polar residues" evidence="7">
    <location>
        <begin position="249"/>
        <end position="260"/>
    </location>
</feature>
<feature type="region of interest" description="Disordered" evidence="7">
    <location>
        <begin position="480"/>
        <end position="586"/>
    </location>
</feature>
<dbReference type="Pfam" id="PF03114">
    <property type="entry name" value="BAR"/>
    <property type="match status" value="1"/>
</dbReference>
<evidence type="ECO:0000256" key="1">
    <source>
        <dbReference type="ARBA" id="ARBA00004170"/>
    </source>
</evidence>
<feature type="domain" description="SH3" evidence="8">
    <location>
        <begin position="420"/>
        <end position="479"/>
    </location>
</feature>
<dbReference type="GO" id="GO:0005737">
    <property type="term" value="C:cytoplasm"/>
    <property type="evidence" value="ECO:0007669"/>
    <property type="project" value="InterPro"/>
</dbReference>
<dbReference type="InterPro" id="IPR004148">
    <property type="entry name" value="BAR_dom"/>
</dbReference>
<dbReference type="PRINTS" id="PR00499">
    <property type="entry name" value="P67PHOX"/>
</dbReference>
<dbReference type="PANTHER" id="PTHR14167">
    <property type="entry name" value="SH3 DOMAIN-CONTAINING"/>
    <property type="match status" value="1"/>
</dbReference>
<evidence type="ECO:0008006" key="13">
    <source>
        <dbReference type="Google" id="ProtNLM"/>
    </source>
</evidence>
<dbReference type="InterPro" id="IPR050384">
    <property type="entry name" value="Endophilin_SH3RF"/>
</dbReference>
<feature type="compositionally biased region" description="Basic and acidic residues" evidence="7">
    <location>
        <begin position="529"/>
        <end position="540"/>
    </location>
</feature>
<dbReference type="PROSITE" id="PS50002">
    <property type="entry name" value="SH3"/>
    <property type="match status" value="1"/>
</dbReference>
<reference evidence="11 12" key="1">
    <citation type="submission" date="2016-03" db="EMBL/GenBank/DDBJ databases">
        <title>Whole genome sequencing of Grifola frondosa 9006-11.</title>
        <authorList>
            <person name="Min B."/>
            <person name="Park H."/>
            <person name="Kim J.-G."/>
            <person name="Cho H."/>
            <person name="Oh Y.-L."/>
            <person name="Kong W.-S."/>
            <person name="Choi I.-G."/>
        </authorList>
    </citation>
    <scope>NUCLEOTIDE SEQUENCE [LARGE SCALE GENOMIC DNA]</scope>
    <source>
        <strain evidence="11 12">9006-11</strain>
    </source>
</reference>
<comment type="caution">
    <text evidence="11">The sequence shown here is derived from an EMBL/GenBank/DDBJ whole genome shotgun (WGS) entry which is preliminary data.</text>
</comment>
<dbReference type="InterPro" id="IPR036028">
    <property type="entry name" value="SH3-like_dom_sf"/>
</dbReference>
<dbReference type="InterPro" id="IPR000210">
    <property type="entry name" value="BTB/POZ_dom"/>
</dbReference>